<feature type="chain" id="PRO_5028363669" description="Secreted protein" evidence="1">
    <location>
        <begin position="17"/>
        <end position="108"/>
    </location>
</feature>
<dbReference type="AlphaFoldDB" id="A0A7C8YKD5"/>
<accession>A0A7C8YKD5</accession>
<sequence length="108" mass="11441">MKLCSASLICLCLCKAAEWPESAACLGFLRFSSGNYHTGPHAVTEPTYALSFSESGLGLPVSLSAAASRSLFAVASGHTTSPPPVHEYVLPYPKLLLAMVTEAEEILR</sequence>
<feature type="signal peptide" evidence="1">
    <location>
        <begin position="1"/>
        <end position="16"/>
    </location>
</feature>
<organism evidence="2">
    <name type="scientific">Opuntia streptacantha</name>
    <name type="common">Prickly pear cactus</name>
    <name type="synonym">Opuntia cardona</name>
    <dbReference type="NCBI Taxonomy" id="393608"/>
    <lineage>
        <taxon>Eukaryota</taxon>
        <taxon>Viridiplantae</taxon>
        <taxon>Streptophyta</taxon>
        <taxon>Embryophyta</taxon>
        <taxon>Tracheophyta</taxon>
        <taxon>Spermatophyta</taxon>
        <taxon>Magnoliopsida</taxon>
        <taxon>eudicotyledons</taxon>
        <taxon>Gunneridae</taxon>
        <taxon>Pentapetalae</taxon>
        <taxon>Caryophyllales</taxon>
        <taxon>Cactineae</taxon>
        <taxon>Cactaceae</taxon>
        <taxon>Opuntioideae</taxon>
        <taxon>Opuntia</taxon>
    </lineage>
</organism>
<evidence type="ECO:0000256" key="1">
    <source>
        <dbReference type="SAM" id="SignalP"/>
    </source>
</evidence>
<reference evidence="2" key="1">
    <citation type="journal article" date="2013" name="J. Plant Res.">
        <title>Effect of fungi and light on seed germination of three Opuntia species from semiarid lands of central Mexico.</title>
        <authorList>
            <person name="Delgado-Sanchez P."/>
            <person name="Jimenez-Bremont J.F."/>
            <person name="Guerrero-Gonzalez Mde L."/>
            <person name="Flores J."/>
        </authorList>
    </citation>
    <scope>NUCLEOTIDE SEQUENCE</scope>
    <source>
        <tissue evidence="2">Cladode</tissue>
    </source>
</reference>
<evidence type="ECO:0008006" key="3">
    <source>
        <dbReference type="Google" id="ProtNLM"/>
    </source>
</evidence>
<reference evidence="2" key="2">
    <citation type="submission" date="2020-07" db="EMBL/GenBank/DDBJ databases">
        <authorList>
            <person name="Vera ALvarez R."/>
            <person name="Arias-Moreno D.M."/>
            <person name="Jimenez-Jacinto V."/>
            <person name="Jimenez-Bremont J.F."/>
            <person name="Swaminathan K."/>
            <person name="Moose S.P."/>
            <person name="Guerrero-Gonzalez M.L."/>
            <person name="Marino-Ramirez L."/>
            <person name="Landsman D."/>
            <person name="Rodriguez-Kessler M."/>
            <person name="Delgado-Sanchez P."/>
        </authorList>
    </citation>
    <scope>NUCLEOTIDE SEQUENCE</scope>
    <source>
        <tissue evidence="2">Cladode</tissue>
    </source>
</reference>
<name>A0A7C8YKD5_OPUST</name>
<evidence type="ECO:0000313" key="2">
    <source>
        <dbReference type="EMBL" id="MBA4620191.1"/>
    </source>
</evidence>
<proteinExistence type="predicted"/>
<dbReference type="EMBL" id="GISG01029261">
    <property type="protein sequence ID" value="MBA4620191.1"/>
    <property type="molecule type" value="Transcribed_RNA"/>
</dbReference>
<protein>
    <recommendedName>
        <fullName evidence="3">Secreted protein</fullName>
    </recommendedName>
</protein>
<keyword evidence="1" id="KW-0732">Signal</keyword>